<dbReference type="GO" id="GO:0003677">
    <property type="term" value="F:DNA binding"/>
    <property type="evidence" value="ECO:0007669"/>
    <property type="project" value="InterPro"/>
</dbReference>
<dbReference type="HOGENOM" id="CLU_008362_0_0_1"/>
<dbReference type="PANTHER" id="PTHR47660:SF2">
    <property type="entry name" value="TRANSCRIPTION FACTOR WITH C2H2 AND ZN(2)-CYS(6) DNA BINDING DOMAIN (EUROFUNG)"/>
    <property type="match status" value="1"/>
</dbReference>
<dbReference type="AlphaFoldDB" id="S3DAS2"/>
<dbReference type="OrthoDB" id="40579at2759"/>
<dbReference type="InterPro" id="IPR007219">
    <property type="entry name" value="XnlR_reg_dom"/>
</dbReference>
<dbReference type="FunFam" id="3.30.160.60:FF:000100">
    <property type="entry name" value="Zinc finger 45-like"/>
    <property type="match status" value="1"/>
</dbReference>
<evidence type="ECO:0000259" key="10">
    <source>
        <dbReference type="PROSITE" id="PS50048"/>
    </source>
</evidence>
<accession>S3DAS2</accession>
<name>S3DAS2_OPHP1</name>
<evidence type="ECO:0000259" key="11">
    <source>
        <dbReference type="PROSITE" id="PS50157"/>
    </source>
</evidence>
<dbReference type="SMART" id="SM00066">
    <property type="entry name" value="GAL4"/>
    <property type="match status" value="1"/>
</dbReference>
<dbReference type="Gene3D" id="4.10.240.10">
    <property type="entry name" value="Zn(2)-C6 fungal-type DNA-binding domain"/>
    <property type="match status" value="1"/>
</dbReference>
<dbReference type="Proteomes" id="UP000016923">
    <property type="component" value="Unassembled WGS sequence"/>
</dbReference>
<dbReference type="PROSITE" id="PS00028">
    <property type="entry name" value="ZINC_FINGER_C2H2_1"/>
    <property type="match status" value="1"/>
</dbReference>
<feature type="region of interest" description="Disordered" evidence="9">
    <location>
        <begin position="713"/>
        <end position="734"/>
    </location>
</feature>
<evidence type="ECO:0000256" key="2">
    <source>
        <dbReference type="ARBA" id="ARBA00022737"/>
    </source>
</evidence>
<feature type="domain" description="Zn(2)-C6 fungal-type" evidence="10">
    <location>
        <begin position="71"/>
        <end position="98"/>
    </location>
</feature>
<feature type="domain" description="C2H2-type" evidence="11">
    <location>
        <begin position="2"/>
        <end position="29"/>
    </location>
</feature>
<keyword evidence="4" id="KW-0862">Zinc</keyword>
<keyword evidence="7" id="KW-0539">Nucleus</keyword>
<dbReference type="VEuPathDB" id="FungiDB:F503_05745"/>
<proteinExistence type="predicted"/>
<evidence type="ECO:0000313" key="13">
    <source>
        <dbReference type="Proteomes" id="UP000016923"/>
    </source>
</evidence>
<dbReference type="Gene3D" id="3.30.160.60">
    <property type="entry name" value="Classic Zinc Finger"/>
    <property type="match status" value="1"/>
</dbReference>
<evidence type="ECO:0000256" key="4">
    <source>
        <dbReference type="ARBA" id="ARBA00022833"/>
    </source>
</evidence>
<dbReference type="Pfam" id="PF00172">
    <property type="entry name" value="Zn_clus"/>
    <property type="match status" value="1"/>
</dbReference>
<keyword evidence="13" id="KW-1185">Reference proteome</keyword>
<dbReference type="CDD" id="cd00067">
    <property type="entry name" value="GAL4"/>
    <property type="match status" value="1"/>
</dbReference>
<evidence type="ECO:0000256" key="1">
    <source>
        <dbReference type="ARBA" id="ARBA00022723"/>
    </source>
</evidence>
<dbReference type="GO" id="GO:0006351">
    <property type="term" value="P:DNA-templated transcription"/>
    <property type="evidence" value="ECO:0007669"/>
    <property type="project" value="InterPro"/>
</dbReference>
<evidence type="ECO:0000256" key="3">
    <source>
        <dbReference type="ARBA" id="ARBA00022771"/>
    </source>
</evidence>
<keyword evidence="5" id="KW-0805">Transcription regulation</keyword>
<evidence type="ECO:0000256" key="9">
    <source>
        <dbReference type="SAM" id="MobiDB-lite"/>
    </source>
</evidence>
<keyword evidence="3 8" id="KW-0863">Zinc-finger</keyword>
<feature type="compositionally biased region" description="Low complexity" evidence="9">
    <location>
        <begin position="309"/>
        <end position="320"/>
    </location>
</feature>
<evidence type="ECO:0000256" key="7">
    <source>
        <dbReference type="ARBA" id="ARBA00023242"/>
    </source>
</evidence>
<evidence type="ECO:0000256" key="6">
    <source>
        <dbReference type="ARBA" id="ARBA00023163"/>
    </source>
</evidence>
<dbReference type="InterPro" id="IPR001138">
    <property type="entry name" value="Zn2Cys6_DnaBD"/>
</dbReference>
<dbReference type="Pfam" id="PF04082">
    <property type="entry name" value="Fungal_trans"/>
    <property type="match status" value="1"/>
</dbReference>
<dbReference type="eggNOG" id="ENOG502RJ9V">
    <property type="taxonomic scope" value="Eukaryota"/>
</dbReference>
<sequence length="962" mass="105751">MVFCAYCGKSFTRKEHLERHIPSHTNVKPHRCSACQLSFARRHHSTYHEARDPMEPLPGGVPTVAGRTPIACQNCANAKTGCDKRVPCSRCAEKNLPCAARFARRSSKAAVRAAQANAAAAAAAAAFTSQLITSPTQAGQPPLTSPFIDLDQHGHAKTDAPLRSPLGLEHMVVGGATGLDMCLSDPTGLQQPHLHQQLHHHQHQHHNQQQQVHVFAQQKKSPTDGHTRLSPDDFASPHGRVDGLDEFMSFGAGGDFLAPETTYQDLIWSDYPMDMDIYASPLHLGRPVDMAVPGMVPPFTATTELSDISSSSEPMTVSSSQGSIHTRGTSILSSGGEYDARKNGTDTRSSSINEISANMFKQQPPTFFDMAAMAPCADGCIPEFEVVVASEAAWPLARCTPPIYSGTCPRTAIVHLECLEHKSKQEGTWLALEQFLENRADDIDAPQVVPLTSRSRDKMLAITQSFLHKALEIHRSGVYPKSGPGSAASPGAEFNFIVLPPSRILEYFLKSYVQSLAIYYPLIVGGIVDPNEMLDNNQASTLLVLLMIAQGAATVPMAEARYLSSGLSETCRISLFDIIEKNVELSADPTALRCALLFTLLGAWGGDKWQMDIAMGQRSMYLSMLKHAGMLEPQPSMVPNLGSQINGELQWRSWLHRESQNRLVYNWVMVDQELSLFHDTAPVLSISDLQCPLPSSEALWLAPSAERWASLAQSTYGSSTTTGPGATQTPGTPSLTPSLCELFQDFLHDNLARRKNTLSPQQLRLLLHPLQSLLCHLRQMLSCLPEAMVVRRASNRTVTKASTMQRLEEVQAQLQNWYELSMVYYKANPDCPVTRCNLVLYHLISLNAVTNFSEIERLARREGFLGPLWGIETRRSRCIFLREEAIFHSGQVLRLAVIAYLWGGDGTAVLTNCNGSHFTLNKPSDILEYGVKCVDEAVSARISDGIRRKLIMLAGNWSHGSI</sequence>
<dbReference type="GO" id="GO:0008270">
    <property type="term" value="F:zinc ion binding"/>
    <property type="evidence" value="ECO:0007669"/>
    <property type="project" value="UniProtKB-KW"/>
</dbReference>
<reference evidence="12 13" key="1">
    <citation type="journal article" date="2013" name="BMC Genomics">
        <title>The genome and transcriptome of the pine saprophyte Ophiostoma piceae, and a comparison with the bark beetle-associated pine pathogen Grosmannia clavigera.</title>
        <authorList>
            <person name="Haridas S."/>
            <person name="Wang Y."/>
            <person name="Lim L."/>
            <person name="Massoumi Alamouti S."/>
            <person name="Jackman S."/>
            <person name="Docking R."/>
            <person name="Robertson G."/>
            <person name="Birol I."/>
            <person name="Bohlmann J."/>
            <person name="Breuil C."/>
        </authorList>
    </citation>
    <scope>NUCLEOTIDE SEQUENCE [LARGE SCALE GENOMIC DNA]</scope>
    <source>
        <strain evidence="12 13">UAMH 11346</strain>
    </source>
</reference>
<dbReference type="SUPFAM" id="SSF57701">
    <property type="entry name" value="Zn2/Cys6 DNA-binding domain"/>
    <property type="match status" value="1"/>
</dbReference>
<protein>
    <submittedName>
        <fullName evidence="12">Transcription factor cmr1</fullName>
    </submittedName>
</protein>
<dbReference type="PROSITE" id="PS00463">
    <property type="entry name" value="ZN2_CY6_FUNGAL_1"/>
    <property type="match status" value="1"/>
</dbReference>
<organism evidence="12 13">
    <name type="scientific">Ophiostoma piceae (strain UAMH 11346)</name>
    <name type="common">Sap stain fungus</name>
    <dbReference type="NCBI Taxonomy" id="1262450"/>
    <lineage>
        <taxon>Eukaryota</taxon>
        <taxon>Fungi</taxon>
        <taxon>Dikarya</taxon>
        <taxon>Ascomycota</taxon>
        <taxon>Pezizomycotina</taxon>
        <taxon>Sordariomycetes</taxon>
        <taxon>Sordariomycetidae</taxon>
        <taxon>Ophiostomatales</taxon>
        <taxon>Ophiostomataceae</taxon>
        <taxon>Ophiostoma</taxon>
    </lineage>
</organism>
<dbReference type="InterPro" id="IPR036236">
    <property type="entry name" value="Znf_C2H2_sf"/>
</dbReference>
<dbReference type="InterPro" id="IPR013087">
    <property type="entry name" value="Znf_C2H2_type"/>
</dbReference>
<evidence type="ECO:0000256" key="5">
    <source>
        <dbReference type="ARBA" id="ARBA00023015"/>
    </source>
</evidence>
<dbReference type="InterPro" id="IPR036864">
    <property type="entry name" value="Zn2-C6_fun-type_DNA-bd_sf"/>
</dbReference>
<dbReference type="PANTHER" id="PTHR47660">
    <property type="entry name" value="TRANSCRIPTION FACTOR WITH C2H2 AND ZN(2)-CYS(6) DNA BINDING DOMAIN (EUROFUNG)-RELATED-RELATED"/>
    <property type="match status" value="1"/>
</dbReference>
<dbReference type="STRING" id="1262450.S3DAS2"/>
<dbReference type="PROSITE" id="PS50157">
    <property type="entry name" value="ZINC_FINGER_C2H2_2"/>
    <property type="match status" value="1"/>
</dbReference>
<keyword evidence="2" id="KW-0677">Repeat</keyword>
<keyword evidence="6" id="KW-0804">Transcription</keyword>
<dbReference type="GO" id="GO:0000981">
    <property type="term" value="F:DNA-binding transcription factor activity, RNA polymerase II-specific"/>
    <property type="evidence" value="ECO:0007669"/>
    <property type="project" value="InterPro"/>
</dbReference>
<dbReference type="PROSITE" id="PS50048">
    <property type="entry name" value="ZN2_CY6_FUNGAL_2"/>
    <property type="match status" value="1"/>
</dbReference>
<dbReference type="EMBL" id="KE148146">
    <property type="protein sequence ID" value="EPE10650.1"/>
    <property type="molecule type" value="Genomic_DNA"/>
</dbReference>
<dbReference type="CDD" id="cd12148">
    <property type="entry name" value="fungal_TF_MHR"/>
    <property type="match status" value="1"/>
</dbReference>
<feature type="compositionally biased region" description="Polar residues" evidence="9">
    <location>
        <begin position="321"/>
        <end position="333"/>
    </location>
</feature>
<feature type="region of interest" description="Disordered" evidence="9">
    <location>
        <begin position="306"/>
        <end position="348"/>
    </location>
</feature>
<dbReference type="SUPFAM" id="SSF57667">
    <property type="entry name" value="beta-beta-alpha zinc fingers"/>
    <property type="match status" value="1"/>
</dbReference>
<evidence type="ECO:0000313" key="12">
    <source>
        <dbReference type="EMBL" id="EPE10650.1"/>
    </source>
</evidence>
<keyword evidence="1" id="KW-0479">Metal-binding</keyword>
<gene>
    <name evidence="12" type="ORF">F503_05745</name>
</gene>
<evidence type="ECO:0000256" key="8">
    <source>
        <dbReference type="PROSITE-ProRule" id="PRU00042"/>
    </source>
</evidence>
<dbReference type="OMA" id="WTVFRCT"/>